<organism evidence="2 3">
    <name type="scientific">Forsythia ovata</name>
    <dbReference type="NCBI Taxonomy" id="205694"/>
    <lineage>
        <taxon>Eukaryota</taxon>
        <taxon>Viridiplantae</taxon>
        <taxon>Streptophyta</taxon>
        <taxon>Embryophyta</taxon>
        <taxon>Tracheophyta</taxon>
        <taxon>Spermatophyta</taxon>
        <taxon>Magnoliopsida</taxon>
        <taxon>eudicotyledons</taxon>
        <taxon>Gunneridae</taxon>
        <taxon>Pentapetalae</taxon>
        <taxon>asterids</taxon>
        <taxon>lamiids</taxon>
        <taxon>Lamiales</taxon>
        <taxon>Oleaceae</taxon>
        <taxon>Forsythieae</taxon>
        <taxon>Forsythia</taxon>
    </lineage>
</organism>
<evidence type="ECO:0000313" key="3">
    <source>
        <dbReference type="Proteomes" id="UP001604277"/>
    </source>
</evidence>
<evidence type="ECO:0000256" key="1">
    <source>
        <dbReference type="SAM" id="MobiDB-lite"/>
    </source>
</evidence>
<name>A0ABD1T7H7_9LAMI</name>
<dbReference type="AlphaFoldDB" id="A0ABD1T7H7"/>
<dbReference type="PANTHER" id="PTHR33913">
    <property type="entry name" value="ALEURONE LAYER MORPHOGENESIS PROTEIN"/>
    <property type="match status" value="1"/>
</dbReference>
<accession>A0ABD1T7H7</accession>
<dbReference type="EMBL" id="JBFOLJ010000009">
    <property type="protein sequence ID" value="KAL2508680.1"/>
    <property type="molecule type" value="Genomic_DNA"/>
</dbReference>
<dbReference type="Proteomes" id="UP001604277">
    <property type="component" value="Unassembled WGS sequence"/>
</dbReference>
<evidence type="ECO:0000313" key="2">
    <source>
        <dbReference type="EMBL" id="KAL2508680.1"/>
    </source>
</evidence>
<keyword evidence="3" id="KW-1185">Reference proteome</keyword>
<sequence length="228" mass="25661">MAKGSPSRPSGEPQRIDMDAFPKTYLSNEDAKKNQISKIKVYRKKKNSPSMQINAYAPISGVNVKAEMVDSLMSNGIQEKDGKVPLEPNNECIEEVKITSASEALQNALILLYRRRQELYSQICSMGDELALHEGNIERIRDGGEMRLSGTFLPGNSSCQDLESMCLKNNWRLPRYYVETSSGKFKSEVVLRWKDSTLSLMSDLKSHPHEARESAAARMIAKLRNFLA</sequence>
<proteinExistence type="predicted"/>
<dbReference type="Pfam" id="PF14709">
    <property type="entry name" value="DND1_DSRM"/>
    <property type="match status" value="1"/>
</dbReference>
<protein>
    <submittedName>
        <fullName evidence="2">Uncharacterized protein</fullName>
    </submittedName>
</protein>
<reference evidence="3" key="1">
    <citation type="submission" date="2024-07" db="EMBL/GenBank/DDBJ databases">
        <title>Two chromosome-level genome assemblies of Korean endemic species Abeliophyllum distichum and Forsythia ovata (Oleaceae).</title>
        <authorList>
            <person name="Jang H."/>
        </authorList>
    </citation>
    <scope>NUCLEOTIDE SEQUENCE [LARGE SCALE GENOMIC DNA]</scope>
</reference>
<gene>
    <name evidence="2" type="ORF">Fot_32327</name>
</gene>
<dbReference type="PANTHER" id="PTHR33913:SF1">
    <property type="entry name" value="DRBM DOMAIN-CONTAINING PROTEIN"/>
    <property type="match status" value="1"/>
</dbReference>
<comment type="caution">
    <text evidence="2">The sequence shown here is derived from an EMBL/GenBank/DDBJ whole genome shotgun (WGS) entry which is preliminary data.</text>
</comment>
<feature type="region of interest" description="Disordered" evidence="1">
    <location>
        <begin position="1"/>
        <end position="24"/>
    </location>
</feature>